<dbReference type="RefSeq" id="WP_188561405.1">
    <property type="nucleotide sequence ID" value="NZ_BMGY01000010.1"/>
</dbReference>
<organism evidence="3 4">
    <name type="scientific">Hymenobacter frigidus</name>
    <dbReference type="NCBI Taxonomy" id="1524095"/>
    <lineage>
        <taxon>Bacteria</taxon>
        <taxon>Pseudomonadati</taxon>
        <taxon>Bacteroidota</taxon>
        <taxon>Cytophagia</taxon>
        <taxon>Cytophagales</taxon>
        <taxon>Hymenobacteraceae</taxon>
        <taxon>Hymenobacter</taxon>
    </lineage>
</organism>
<keyword evidence="4" id="KW-1185">Reference proteome</keyword>
<feature type="modified residue" description="4-aspartylphosphate" evidence="1">
    <location>
        <position position="68"/>
    </location>
</feature>
<dbReference type="Pfam" id="PF00072">
    <property type="entry name" value="Response_reg"/>
    <property type="match status" value="1"/>
</dbReference>
<dbReference type="PANTHER" id="PTHR44520">
    <property type="entry name" value="RESPONSE REGULATOR RCP1-RELATED"/>
    <property type="match status" value="1"/>
</dbReference>
<feature type="domain" description="Response regulatory" evidence="2">
    <location>
        <begin position="8"/>
        <end position="135"/>
    </location>
</feature>
<dbReference type="InterPro" id="IPR052893">
    <property type="entry name" value="TCS_response_regulator"/>
</dbReference>
<dbReference type="InterPro" id="IPR011006">
    <property type="entry name" value="CheY-like_superfamily"/>
</dbReference>
<evidence type="ECO:0000259" key="2">
    <source>
        <dbReference type="PROSITE" id="PS50110"/>
    </source>
</evidence>
<dbReference type="SUPFAM" id="SSF52172">
    <property type="entry name" value="CheY-like"/>
    <property type="match status" value="1"/>
</dbReference>
<dbReference type="Gene3D" id="3.40.50.2300">
    <property type="match status" value="1"/>
</dbReference>
<dbReference type="CDD" id="cd17557">
    <property type="entry name" value="REC_Rcp-like"/>
    <property type="match status" value="1"/>
</dbReference>
<evidence type="ECO:0000313" key="3">
    <source>
        <dbReference type="EMBL" id="GGH83924.1"/>
    </source>
</evidence>
<dbReference type="PANTHER" id="PTHR44520:SF1">
    <property type="entry name" value="TWO-COMPONENT SYSTEM REGULATORY PROTEIN"/>
    <property type="match status" value="1"/>
</dbReference>
<dbReference type="InterPro" id="IPR001789">
    <property type="entry name" value="Sig_transdc_resp-reg_receiver"/>
</dbReference>
<evidence type="ECO:0000313" key="4">
    <source>
        <dbReference type="Proteomes" id="UP000637774"/>
    </source>
</evidence>
<evidence type="ECO:0000256" key="1">
    <source>
        <dbReference type="PROSITE-ProRule" id="PRU00169"/>
    </source>
</evidence>
<sequence length="148" mass="16374">MINYPLRPLLVVEDSAEDFTALSRVFRKLALQNPVVRCEDGDQALAYLQGHGQAAGWPATLPALVLLDLNLPGIDGRTVLETLKKDPRLQALPVVVLSTSSSTRDVERCYQLGANGYLTKPIQYAALEDKLRLALQYWLEASELPQIT</sequence>
<dbReference type="Proteomes" id="UP000637774">
    <property type="component" value="Unassembled WGS sequence"/>
</dbReference>
<dbReference type="PROSITE" id="PS50110">
    <property type="entry name" value="RESPONSE_REGULATORY"/>
    <property type="match status" value="1"/>
</dbReference>
<name>A0ABQ2A4K1_9BACT</name>
<comment type="caution">
    <text evidence="3">The sequence shown here is derived from an EMBL/GenBank/DDBJ whole genome shotgun (WGS) entry which is preliminary data.</text>
</comment>
<dbReference type="SMART" id="SM00448">
    <property type="entry name" value="REC"/>
    <property type="match status" value="1"/>
</dbReference>
<gene>
    <name evidence="3" type="ORF">GCM10011495_14650</name>
</gene>
<dbReference type="EMBL" id="BMGY01000010">
    <property type="protein sequence ID" value="GGH83924.1"/>
    <property type="molecule type" value="Genomic_DNA"/>
</dbReference>
<protein>
    <submittedName>
        <fullName evidence="3">Response regulator</fullName>
    </submittedName>
</protein>
<proteinExistence type="predicted"/>
<reference evidence="4" key="1">
    <citation type="journal article" date="2019" name="Int. J. Syst. Evol. Microbiol.">
        <title>The Global Catalogue of Microorganisms (GCM) 10K type strain sequencing project: providing services to taxonomists for standard genome sequencing and annotation.</title>
        <authorList>
            <consortium name="The Broad Institute Genomics Platform"/>
            <consortium name="The Broad Institute Genome Sequencing Center for Infectious Disease"/>
            <person name="Wu L."/>
            <person name="Ma J."/>
        </authorList>
    </citation>
    <scope>NUCLEOTIDE SEQUENCE [LARGE SCALE GENOMIC DNA]</scope>
    <source>
        <strain evidence="4">CGMCC 1.14966</strain>
    </source>
</reference>
<accession>A0ABQ2A4K1</accession>
<keyword evidence="1" id="KW-0597">Phosphoprotein</keyword>